<name>A0A0F8Y5E6_9ZZZZ</name>
<dbReference type="EMBL" id="LAZR01068586">
    <property type="protein sequence ID" value="KKK49364.1"/>
    <property type="molecule type" value="Genomic_DNA"/>
</dbReference>
<reference evidence="1" key="1">
    <citation type="journal article" date="2015" name="Nature">
        <title>Complex archaea that bridge the gap between prokaryotes and eukaryotes.</title>
        <authorList>
            <person name="Spang A."/>
            <person name="Saw J.H."/>
            <person name="Jorgensen S.L."/>
            <person name="Zaremba-Niedzwiedzka K."/>
            <person name="Martijn J."/>
            <person name="Lind A.E."/>
            <person name="van Eijk R."/>
            <person name="Schleper C."/>
            <person name="Guy L."/>
            <person name="Ettema T.J."/>
        </authorList>
    </citation>
    <scope>NUCLEOTIDE SEQUENCE</scope>
</reference>
<proteinExistence type="predicted"/>
<gene>
    <name evidence="1" type="ORF">LCGC14_3135830</name>
</gene>
<accession>A0A0F8Y5E6</accession>
<comment type="caution">
    <text evidence="1">The sequence shown here is derived from an EMBL/GenBank/DDBJ whole genome shotgun (WGS) entry which is preliminary data.</text>
</comment>
<dbReference type="AlphaFoldDB" id="A0A0F8Y5E6"/>
<sequence>DYVFYFGDSERHDDLMERDQWVQADIPLVKHPMDAVHNDPTRYPFCWYERDKRVYERRMEQREYVRSLNKHIRLLEQSFPNGPPIFSNLYPII</sequence>
<organism evidence="1">
    <name type="scientific">marine sediment metagenome</name>
    <dbReference type="NCBI Taxonomy" id="412755"/>
    <lineage>
        <taxon>unclassified sequences</taxon>
        <taxon>metagenomes</taxon>
        <taxon>ecological metagenomes</taxon>
    </lineage>
</organism>
<protein>
    <submittedName>
        <fullName evidence="1">Uncharacterized protein</fullName>
    </submittedName>
</protein>
<feature type="non-terminal residue" evidence="1">
    <location>
        <position position="1"/>
    </location>
</feature>
<evidence type="ECO:0000313" key="1">
    <source>
        <dbReference type="EMBL" id="KKK49364.1"/>
    </source>
</evidence>